<dbReference type="SMART" id="SM00478">
    <property type="entry name" value="ENDO3c"/>
    <property type="match status" value="1"/>
</dbReference>
<keyword evidence="10" id="KW-0456">Lyase</keyword>
<dbReference type="InterPro" id="IPR003265">
    <property type="entry name" value="HhH-GPD_domain"/>
</dbReference>
<dbReference type="InterPro" id="IPR003651">
    <property type="entry name" value="Endonuclease3_FeS-loop_motif"/>
</dbReference>
<protein>
    <recommendedName>
        <fullName evidence="10">Endonuclease III</fullName>
        <ecNumber evidence="10">4.2.99.18</ecNumber>
    </recommendedName>
    <alternativeName>
        <fullName evidence="10">DNA-(apurinic or apyrimidinic site) lyase</fullName>
    </alternativeName>
</protein>
<dbReference type="AlphaFoldDB" id="A0A0G1WZ72"/>
<dbReference type="Proteomes" id="UP000034661">
    <property type="component" value="Unassembled WGS sequence"/>
</dbReference>
<evidence type="ECO:0000256" key="4">
    <source>
        <dbReference type="ARBA" id="ARBA00022763"/>
    </source>
</evidence>
<evidence type="ECO:0000256" key="10">
    <source>
        <dbReference type="HAMAP-Rule" id="MF_00942"/>
    </source>
</evidence>
<dbReference type="InterPro" id="IPR000445">
    <property type="entry name" value="HhH_motif"/>
</dbReference>
<reference evidence="12 13" key="1">
    <citation type="journal article" date="2015" name="Nature">
        <title>rRNA introns, odd ribosomes, and small enigmatic genomes across a large radiation of phyla.</title>
        <authorList>
            <person name="Brown C.T."/>
            <person name="Hug L.A."/>
            <person name="Thomas B.C."/>
            <person name="Sharon I."/>
            <person name="Castelle C.J."/>
            <person name="Singh A."/>
            <person name="Wilkins M.J."/>
            <person name="Williams K.H."/>
            <person name="Banfield J.F."/>
        </authorList>
    </citation>
    <scope>NUCLEOTIDE SEQUENCE [LARGE SCALE GENOMIC DNA]</scope>
</reference>
<keyword evidence="7 10" id="KW-0411">Iron-sulfur</keyword>
<dbReference type="GO" id="GO:0006285">
    <property type="term" value="P:base-excision repair, AP site formation"/>
    <property type="evidence" value="ECO:0007669"/>
    <property type="project" value="TreeGrafter"/>
</dbReference>
<dbReference type="GO" id="GO:0003677">
    <property type="term" value="F:DNA binding"/>
    <property type="evidence" value="ECO:0007669"/>
    <property type="project" value="UniProtKB-UniRule"/>
</dbReference>
<name>A0A0G1WZ72_9BACT</name>
<keyword evidence="8 10" id="KW-0234">DNA repair</keyword>
<keyword evidence="9 10" id="KW-0326">Glycosidase</keyword>
<dbReference type="InterPro" id="IPR023170">
    <property type="entry name" value="HhH_base_excis_C"/>
</dbReference>
<dbReference type="EC" id="4.2.99.18" evidence="10"/>
<keyword evidence="10" id="KW-0238">DNA-binding</keyword>
<dbReference type="Pfam" id="PF00730">
    <property type="entry name" value="HhH-GPD"/>
    <property type="match status" value="1"/>
</dbReference>
<evidence type="ECO:0000313" key="12">
    <source>
        <dbReference type="EMBL" id="KKU95588.1"/>
    </source>
</evidence>
<keyword evidence="2 10" id="KW-0004">4Fe-4S</keyword>
<dbReference type="GO" id="GO:0140078">
    <property type="term" value="F:class I DNA-(apurinic or apyrimidinic site) endonuclease activity"/>
    <property type="evidence" value="ECO:0007669"/>
    <property type="project" value="UniProtKB-EC"/>
</dbReference>
<evidence type="ECO:0000313" key="13">
    <source>
        <dbReference type="Proteomes" id="UP000034661"/>
    </source>
</evidence>
<proteinExistence type="inferred from homology"/>
<keyword evidence="12" id="KW-0540">Nuclease</keyword>
<dbReference type="FunFam" id="1.10.340.30:FF:000001">
    <property type="entry name" value="Endonuclease III"/>
    <property type="match status" value="1"/>
</dbReference>
<keyword evidence="4 10" id="KW-0227">DNA damage</keyword>
<evidence type="ECO:0000256" key="3">
    <source>
        <dbReference type="ARBA" id="ARBA00022723"/>
    </source>
</evidence>
<evidence type="ECO:0000256" key="6">
    <source>
        <dbReference type="ARBA" id="ARBA00023004"/>
    </source>
</evidence>
<feature type="binding site" evidence="10">
    <location>
        <position position="220"/>
    </location>
    <ligand>
        <name>[4Fe-4S] cluster</name>
        <dbReference type="ChEBI" id="CHEBI:49883"/>
    </ligand>
</feature>
<organism evidence="12 13">
    <name type="scientific">Candidatus Gottesmanbacteria bacterium GW2011_GWA1_48_13</name>
    <dbReference type="NCBI Taxonomy" id="1618439"/>
    <lineage>
        <taxon>Bacteria</taxon>
        <taxon>Candidatus Gottesmaniibacteriota</taxon>
    </lineage>
</organism>
<feature type="binding site" evidence="10">
    <location>
        <position position="227"/>
    </location>
    <ligand>
        <name>[4Fe-4S] cluster</name>
        <dbReference type="ChEBI" id="CHEBI:49883"/>
    </ligand>
</feature>
<dbReference type="Gene3D" id="1.10.340.30">
    <property type="entry name" value="Hypothetical protein, domain 2"/>
    <property type="match status" value="1"/>
</dbReference>
<dbReference type="PROSITE" id="PS01155">
    <property type="entry name" value="ENDONUCLEASE_III_2"/>
    <property type="match status" value="1"/>
</dbReference>
<dbReference type="HAMAP" id="MF_00942">
    <property type="entry name" value="Nth"/>
    <property type="match status" value="1"/>
</dbReference>
<evidence type="ECO:0000256" key="9">
    <source>
        <dbReference type="ARBA" id="ARBA00023295"/>
    </source>
</evidence>
<dbReference type="GO" id="GO:0046872">
    <property type="term" value="F:metal ion binding"/>
    <property type="evidence" value="ECO:0007669"/>
    <property type="project" value="UniProtKB-KW"/>
</dbReference>
<dbReference type="GO" id="GO:0019104">
    <property type="term" value="F:DNA N-glycosylase activity"/>
    <property type="evidence" value="ECO:0007669"/>
    <property type="project" value="UniProtKB-UniRule"/>
</dbReference>
<dbReference type="InterPro" id="IPR004036">
    <property type="entry name" value="Endonuclease-III-like_CS2"/>
</dbReference>
<dbReference type="InterPro" id="IPR011257">
    <property type="entry name" value="DNA_glycosylase"/>
</dbReference>
<comment type="function">
    <text evidence="10">DNA repair enzyme that has both DNA N-glycosylase activity and AP-lyase activity. The DNA N-glycosylase activity releases various damaged pyrimidines from DNA by cleaving the N-glycosidic bond, leaving an AP (apurinic/apyrimidinic) site. The AP-lyase activity cleaves the phosphodiester bond 3' to the AP site by a beta-elimination, leaving a 3'-terminal unsaturated sugar and a product with a terminal 5'-phosphate.</text>
</comment>
<feature type="domain" description="HhH-GPD" evidence="11">
    <location>
        <begin position="41"/>
        <end position="218"/>
    </location>
</feature>
<dbReference type="PANTHER" id="PTHR10359">
    <property type="entry name" value="A/G-SPECIFIC ADENINE GLYCOSYLASE/ENDONUCLEASE III"/>
    <property type="match status" value="1"/>
</dbReference>
<dbReference type="PATRIC" id="fig|1618439.3.peg.406"/>
<sequence>MANTRGERSQSIIGVLKKAYPRAKIVLRYRTPWELLVSVILSAQCTDVMVNKVTEKLFAKYKTLDEYVTADLEQFEKDIKSTGFYHNKAKNILAAAKLIKETFGGTVPRTMEELLTLPGVARKTANVVLGNAYGVVEGIAVDTHVLRLSQRLRLVDLEKIGGKKEITFQRLTTGSHTVTLIDYKKDADPVKIERELMGVIPKKDWFITTYLLIDHGRAVCKAQKPDCGHCVLSQLCPASRI</sequence>
<evidence type="ECO:0000256" key="8">
    <source>
        <dbReference type="ARBA" id="ARBA00023204"/>
    </source>
</evidence>
<feature type="binding site" evidence="10">
    <location>
        <position position="236"/>
    </location>
    <ligand>
        <name>[4Fe-4S] cluster</name>
        <dbReference type="ChEBI" id="CHEBI:49883"/>
    </ligand>
</feature>
<dbReference type="EMBL" id="LCPJ01000013">
    <property type="protein sequence ID" value="KKU95588.1"/>
    <property type="molecule type" value="Genomic_DNA"/>
</dbReference>
<keyword evidence="3 10" id="KW-0479">Metal-binding</keyword>
<evidence type="ECO:0000256" key="7">
    <source>
        <dbReference type="ARBA" id="ARBA00023014"/>
    </source>
</evidence>
<dbReference type="Pfam" id="PF00633">
    <property type="entry name" value="HHH"/>
    <property type="match status" value="1"/>
</dbReference>
<keyword evidence="5 10" id="KW-0378">Hydrolase</keyword>
<evidence type="ECO:0000259" key="11">
    <source>
        <dbReference type="SMART" id="SM00478"/>
    </source>
</evidence>
<comment type="similarity">
    <text evidence="1 10">Belongs to the Nth/MutY family.</text>
</comment>
<dbReference type="InterPro" id="IPR005759">
    <property type="entry name" value="Nth"/>
</dbReference>
<comment type="catalytic activity">
    <reaction evidence="10">
        <text>2'-deoxyribonucleotide-(2'-deoxyribose 5'-phosphate)-2'-deoxyribonucleotide-DNA = a 3'-end 2'-deoxyribonucleotide-(2,3-dehydro-2,3-deoxyribose 5'-phosphate)-DNA + a 5'-end 5'-phospho-2'-deoxyribonucleoside-DNA + H(+)</text>
        <dbReference type="Rhea" id="RHEA:66592"/>
        <dbReference type="Rhea" id="RHEA-COMP:13180"/>
        <dbReference type="Rhea" id="RHEA-COMP:16897"/>
        <dbReference type="Rhea" id="RHEA-COMP:17067"/>
        <dbReference type="ChEBI" id="CHEBI:15378"/>
        <dbReference type="ChEBI" id="CHEBI:136412"/>
        <dbReference type="ChEBI" id="CHEBI:157695"/>
        <dbReference type="ChEBI" id="CHEBI:167181"/>
        <dbReference type="EC" id="4.2.99.18"/>
    </reaction>
</comment>
<keyword evidence="12" id="KW-0255">Endonuclease</keyword>
<gene>
    <name evidence="10" type="primary">nth</name>
    <name evidence="12" type="ORF">UY27_C0013G0005</name>
</gene>
<dbReference type="PIRSF" id="PIRSF001435">
    <property type="entry name" value="Nth"/>
    <property type="match status" value="1"/>
</dbReference>
<comment type="cofactor">
    <cofactor evidence="10">
        <name>[4Fe-4S] cluster</name>
        <dbReference type="ChEBI" id="CHEBI:49883"/>
    </cofactor>
    <text evidence="10">Binds 1 [4Fe-4S] cluster.</text>
</comment>
<dbReference type="GO" id="GO:0051539">
    <property type="term" value="F:4 iron, 4 sulfur cluster binding"/>
    <property type="evidence" value="ECO:0007669"/>
    <property type="project" value="UniProtKB-UniRule"/>
</dbReference>
<dbReference type="Pfam" id="PF10576">
    <property type="entry name" value="EndIII_4Fe-2S"/>
    <property type="match status" value="1"/>
</dbReference>
<evidence type="ECO:0000256" key="5">
    <source>
        <dbReference type="ARBA" id="ARBA00022801"/>
    </source>
</evidence>
<dbReference type="SUPFAM" id="SSF48150">
    <property type="entry name" value="DNA-glycosylase"/>
    <property type="match status" value="1"/>
</dbReference>
<evidence type="ECO:0000256" key="1">
    <source>
        <dbReference type="ARBA" id="ARBA00008343"/>
    </source>
</evidence>
<accession>A0A0G1WZ72</accession>
<dbReference type="CDD" id="cd00056">
    <property type="entry name" value="ENDO3c"/>
    <property type="match status" value="1"/>
</dbReference>
<dbReference type="Gene3D" id="1.10.1670.10">
    <property type="entry name" value="Helix-hairpin-Helix base-excision DNA repair enzymes (C-terminal)"/>
    <property type="match status" value="1"/>
</dbReference>
<dbReference type="PANTHER" id="PTHR10359:SF18">
    <property type="entry name" value="ENDONUCLEASE III"/>
    <property type="match status" value="1"/>
</dbReference>
<dbReference type="SMART" id="SM00525">
    <property type="entry name" value="FES"/>
    <property type="match status" value="1"/>
</dbReference>
<evidence type="ECO:0000256" key="2">
    <source>
        <dbReference type="ARBA" id="ARBA00022485"/>
    </source>
</evidence>
<keyword evidence="6 10" id="KW-0408">Iron</keyword>
<feature type="binding site" evidence="10">
    <location>
        <position position="230"/>
    </location>
    <ligand>
        <name>[4Fe-4S] cluster</name>
        <dbReference type="ChEBI" id="CHEBI:49883"/>
    </ligand>
</feature>
<comment type="caution">
    <text evidence="12">The sequence shown here is derived from an EMBL/GenBank/DDBJ whole genome shotgun (WGS) entry which is preliminary data.</text>
</comment>